<dbReference type="GO" id="GO:0051287">
    <property type="term" value="F:NAD binding"/>
    <property type="evidence" value="ECO:0007669"/>
    <property type="project" value="InterPro"/>
</dbReference>
<dbReference type="PANTHER" id="PTHR10996:SF178">
    <property type="entry name" value="2-HYDROXYACID DEHYDROGENASE YGL185C-RELATED"/>
    <property type="match status" value="1"/>
</dbReference>
<feature type="domain" description="D-isomer specific 2-hydroxyacid dehydrogenase catalytic" evidence="5">
    <location>
        <begin position="17"/>
        <end position="314"/>
    </location>
</feature>
<dbReference type="InterPro" id="IPR036291">
    <property type="entry name" value="NAD(P)-bd_dom_sf"/>
</dbReference>
<evidence type="ECO:0000256" key="4">
    <source>
        <dbReference type="RuleBase" id="RU003719"/>
    </source>
</evidence>
<dbReference type="OrthoDB" id="9793626at2"/>
<comment type="similarity">
    <text evidence="4">Belongs to the D-isomer specific 2-hydroxyacid dehydrogenase family.</text>
</comment>
<dbReference type="GO" id="GO:0030267">
    <property type="term" value="F:glyoxylate reductase (NADPH) activity"/>
    <property type="evidence" value="ECO:0007669"/>
    <property type="project" value="TreeGrafter"/>
</dbReference>
<evidence type="ECO:0000259" key="6">
    <source>
        <dbReference type="Pfam" id="PF02826"/>
    </source>
</evidence>
<dbReference type="InterPro" id="IPR006139">
    <property type="entry name" value="D-isomer_2_OHA_DH_cat_dom"/>
</dbReference>
<dbReference type="RefSeq" id="WP_062228399.1">
    <property type="nucleotide sequence ID" value="NZ_BBWR01000012.1"/>
</dbReference>
<organism evidence="7">
    <name type="scientific">Aureimonas frigidaquae</name>
    <dbReference type="NCBI Taxonomy" id="424757"/>
    <lineage>
        <taxon>Bacteria</taxon>
        <taxon>Pseudomonadati</taxon>
        <taxon>Pseudomonadota</taxon>
        <taxon>Alphaproteobacteria</taxon>
        <taxon>Hyphomicrobiales</taxon>
        <taxon>Aurantimonadaceae</taxon>
        <taxon>Aureimonas</taxon>
    </lineage>
</organism>
<evidence type="ECO:0000256" key="1">
    <source>
        <dbReference type="ARBA" id="ARBA00022857"/>
    </source>
</evidence>
<dbReference type="SUPFAM" id="SSF51735">
    <property type="entry name" value="NAD(P)-binding Rossmann-fold domains"/>
    <property type="match status" value="1"/>
</dbReference>
<dbReference type="Pfam" id="PF02826">
    <property type="entry name" value="2-Hacid_dh_C"/>
    <property type="match status" value="1"/>
</dbReference>
<dbReference type="CDD" id="cd12156">
    <property type="entry name" value="HPPR"/>
    <property type="match status" value="1"/>
</dbReference>
<dbReference type="SUPFAM" id="SSF52283">
    <property type="entry name" value="Formate/glycerate dehydrogenase catalytic domain-like"/>
    <property type="match status" value="1"/>
</dbReference>
<proteinExistence type="inferred from homology"/>
<keyword evidence="2 4" id="KW-0560">Oxidoreductase</keyword>
<evidence type="ECO:0000256" key="2">
    <source>
        <dbReference type="ARBA" id="ARBA00023002"/>
    </source>
</evidence>
<keyword evidence="1" id="KW-0521">NADP</keyword>
<dbReference type="GO" id="GO:0016618">
    <property type="term" value="F:hydroxypyruvate reductase [NAD(P)H] activity"/>
    <property type="evidence" value="ECO:0007669"/>
    <property type="project" value="TreeGrafter"/>
</dbReference>
<dbReference type="AlphaFoldDB" id="A0A0P0Z042"/>
<evidence type="ECO:0000259" key="5">
    <source>
        <dbReference type="Pfam" id="PF00389"/>
    </source>
</evidence>
<dbReference type="PANTHER" id="PTHR10996">
    <property type="entry name" value="2-HYDROXYACID DEHYDROGENASE-RELATED"/>
    <property type="match status" value="1"/>
</dbReference>
<protein>
    <submittedName>
        <fullName evidence="7">2-hydroxyacid dehydrogenase</fullName>
    </submittedName>
</protein>
<dbReference type="Pfam" id="PF00389">
    <property type="entry name" value="2-Hacid_dh"/>
    <property type="match status" value="1"/>
</dbReference>
<name>A0A0P0Z042_9HYPH</name>
<dbReference type="FunFam" id="3.40.50.720:FF:000213">
    <property type="entry name" value="Putative 2-hydroxyacid dehydrogenase"/>
    <property type="match status" value="1"/>
</dbReference>
<sequence>MADLKSVPVLVPVGFHAAARAALQERFDVRDLTETGLDGLSPAERQEIRAIASFGNVSAAMMDALPGLQIIGSFGVGYDSVDAAHAAAKGIMVTNTPDVLTEEVADTALGLLLMTVRELPQAERHLRAGLWEAKGPYPLTTGTLRGRTAGIMGLGRIGMAIARRLEAFGVGIAYYNRRRRDDVAYEYHDTLEGLAGAVDTLIIAAPGGASTDKAVDARVLEALGPDGILINIGRGTTVDEPALIAALAAGTIKTAGLDVFEKEPHVPQALIDLPNAVLLPHVGSASLHTRAAMGQLVVDNVTAFFSGRDVLTPVPECAKAGVPLHA</sequence>
<dbReference type="EMBL" id="LC066375">
    <property type="protein sequence ID" value="BAT27330.1"/>
    <property type="molecule type" value="Genomic_DNA"/>
</dbReference>
<dbReference type="InterPro" id="IPR050223">
    <property type="entry name" value="D-isomer_2-hydroxyacid_DH"/>
</dbReference>
<evidence type="ECO:0000256" key="3">
    <source>
        <dbReference type="ARBA" id="ARBA00023027"/>
    </source>
</evidence>
<dbReference type="InterPro" id="IPR006140">
    <property type="entry name" value="D-isomer_DH_NAD-bd"/>
</dbReference>
<keyword evidence="3" id="KW-0520">NAD</keyword>
<reference evidence="7" key="1">
    <citation type="journal article" date="2015" name="Proc. Natl. Acad. Sci. U.S.A.">
        <title>Bacterial clade with the ribosomal RNA operon on a small plasmid rather than the chromosome.</title>
        <authorList>
            <person name="Anda M."/>
            <person name="Ohtsubo Y."/>
            <person name="Okubo T."/>
            <person name="Sugawara M."/>
            <person name="Nagata Y."/>
            <person name="Tsuda M."/>
            <person name="Minamisawa K."/>
            <person name="Mitsui H."/>
        </authorList>
    </citation>
    <scope>NUCLEOTIDE SEQUENCE</scope>
    <source>
        <strain evidence="7">JCM 14755</strain>
    </source>
</reference>
<dbReference type="Gene3D" id="3.40.50.720">
    <property type="entry name" value="NAD(P)-binding Rossmann-like Domain"/>
    <property type="match status" value="2"/>
</dbReference>
<accession>A0A0P0Z042</accession>
<dbReference type="GO" id="GO:0005829">
    <property type="term" value="C:cytosol"/>
    <property type="evidence" value="ECO:0007669"/>
    <property type="project" value="TreeGrafter"/>
</dbReference>
<evidence type="ECO:0000313" key="7">
    <source>
        <dbReference type="EMBL" id="BAT27330.1"/>
    </source>
</evidence>
<feature type="domain" description="D-isomer specific 2-hydroxyacid dehydrogenase NAD-binding" evidence="6">
    <location>
        <begin position="109"/>
        <end position="283"/>
    </location>
</feature>